<evidence type="ECO:0000259" key="2">
    <source>
        <dbReference type="PROSITE" id="PS51767"/>
    </source>
</evidence>
<evidence type="ECO:0000313" key="3">
    <source>
        <dbReference type="EMBL" id="VFQ98644.1"/>
    </source>
</evidence>
<dbReference type="PANTHER" id="PTHR13683:SF750">
    <property type="entry name" value="ASPARTYL PROTEASE AED1"/>
    <property type="match status" value="1"/>
</dbReference>
<organism evidence="3 4">
    <name type="scientific">Cuscuta campestris</name>
    <dbReference type="NCBI Taxonomy" id="132261"/>
    <lineage>
        <taxon>Eukaryota</taxon>
        <taxon>Viridiplantae</taxon>
        <taxon>Streptophyta</taxon>
        <taxon>Embryophyta</taxon>
        <taxon>Tracheophyta</taxon>
        <taxon>Spermatophyta</taxon>
        <taxon>Magnoliopsida</taxon>
        <taxon>eudicotyledons</taxon>
        <taxon>Gunneridae</taxon>
        <taxon>Pentapetalae</taxon>
        <taxon>asterids</taxon>
        <taxon>lamiids</taxon>
        <taxon>Solanales</taxon>
        <taxon>Convolvulaceae</taxon>
        <taxon>Cuscuteae</taxon>
        <taxon>Cuscuta</taxon>
        <taxon>Cuscuta subgen. Grammica</taxon>
        <taxon>Cuscuta sect. Cleistogrammica</taxon>
    </lineage>
</organism>
<dbReference type="GO" id="GO:0006508">
    <property type="term" value="P:proteolysis"/>
    <property type="evidence" value="ECO:0007669"/>
    <property type="project" value="InterPro"/>
</dbReference>
<dbReference type="AlphaFoldDB" id="A0A484NFL5"/>
<proteinExistence type="inferred from homology"/>
<keyword evidence="4" id="KW-1185">Reference proteome</keyword>
<comment type="similarity">
    <text evidence="1">Belongs to the peptidase A1 family.</text>
</comment>
<sequence length="140" mass="15542">MIIDFGTVITRLPPAAYEALKSTFVKEMKSYKNAPGVSILDTCFDFSNTTEDKIKLPRIGFEFSGNVSVDLPASGILYVIESNLSKVCLAFAAVSPTPENIHLLLQFDGKWDGNGVFSYTYGYEIDIPIQAPYKDLACWR</sequence>
<dbReference type="InterPro" id="IPR021109">
    <property type="entry name" value="Peptidase_aspartic_dom_sf"/>
</dbReference>
<dbReference type="SUPFAM" id="SSF50630">
    <property type="entry name" value="Acid proteases"/>
    <property type="match status" value="1"/>
</dbReference>
<feature type="domain" description="Peptidase A1" evidence="2">
    <location>
        <begin position="1"/>
        <end position="120"/>
    </location>
</feature>
<dbReference type="PROSITE" id="PS51767">
    <property type="entry name" value="PEPTIDASE_A1"/>
    <property type="match status" value="1"/>
</dbReference>
<accession>A0A484NFL5</accession>
<dbReference type="InterPro" id="IPR033121">
    <property type="entry name" value="PEPTIDASE_A1"/>
</dbReference>
<dbReference type="PANTHER" id="PTHR13683">
    <property type="entry name" value="ASPARTYL PROTEASES"/>
    <property type="match status" value="1"/>
</dbReference>
<dbReference type="InterPro" id="IPR032799">
    <property type="entry name" value="TAXi_C"/>
</dbReference>
<reference evidence="3 4" key="1">
    <citation type="submission" date="2018-04" db="EMBL/GenBank/DDBJ databases">
        <authorList>
            <person name="Vogel A."/>
        </authorList>
    </citation>
    <scope>NUCLEOTIDE SEQUENCE [LARGE SCALE GENOMIC DNA]</scope>
</reference>
<evidence type="ECO:0000313" key="4">
    <source>
        <dbReference type="Proteomes" id="UP000595140"/>
    </source>
</evidence>
<dbReference type="EMBL" id="OOIL02006606">
    <property type="protein sequence ID" value="VFQ98644.1"/>
    <property type="molecule type" value="Genomic_DNA"/>
</dbReference>
<dbReference type="GO" id="GO:0004190">
    <property type="term" value="F:aspartic-type endopeptidase activity"/>
    <property type="evidence" value="ECO:0007669"/>
    <property type="project" value="InterPro"/>
</dbReference>
<dbReference type="InterPro" id="IPR001461">
    <property type="entry name" value="Aspartic_peptidase_A1"/>
</dbReference>
<dbReference type="Pfam" id="PF14541">
    <property type="entry name" value="TAXi_C"/>
    <property type="match status" value="1"/>
</dbReference>
<evidence type="ECO:0000256" key="1">
    <source>
        <dbReference type="ARBA" id="ARBA00007447"/>
    </source>
</evidence>
<dbReference type="OrthoDB" id="2747330at2759"/>
<protein>
    <recommendedName>
        <fullName evidence="2">Peptidase A1 domain-containing protein</fullName>
    </recommendedName>
</protein>
<dbReference type="Proteomes" id="UP000595140">
    <property type="component" value="Unassembled WGS sequence"/>
</dbReference>
<gene>
    <name evidence="3" type="ORF">CCAM_LOCUS40420</name>
</gene>
<name>A0A484NFL5_9ASTE</name>
<dbReference type="Gene3D" id="2.40.70.10">
    <property type="entry name" value="Acid Proteases"/>
    <property type="match status" value="1"/>
</dbReference>